<feature type="transmembrane region" description="Helical" evidence="1">
    <location>
        <begin position="52"/>
        <end position="72"/>
    </location>
</feature>
<name>A0A8J2JNN6_9HEXA</name>
<proteinExistence type="predicted"/>
<dbReference type="AlphaFoldDB" id="A0A8J2JNN6"/>
<keyword evidence="3" id="KW-1185">Reference proteome</keyword>
<accession>A0A8J2JNN6</accession>
<evidence type="ECO:0000313" key="2">
    <source>
        <dbReference type="EMBL" id="CAG7666203.1"/>
    </source>
</evidence>
<reference evidence="2" key="1">
    <citation type="submission" date="2021-06" db="EMBL/GenBank/DDBJ databases">
        <authorList>
            <person name="Hodson N. C."/>
            <person name="Mongue J. A."/>
            <person name="Jaron S. K."/>
        </authorList>
    </citation>
    <scope>NUCLEOTIDE SEQUENCE</scope>
</reference>
<gene>
    <name evidence="2" type="ORF">AFUS01_LOCUS1658</name>
</gene>
<dbReference type="Proteomes" id="UP000708208">
    <property type="component" value="Unassembled WGS sequence"/>
</dbReference>
<evidence type="ECO:0000313" key="3">
    <source>
        <dbReference type="Proteomes" id="UP000708208"/>
    </source>
</evidence>
<sequence>MADRLLGHQWNNDPERQINKFNLSSEAISPDWQIDSKRNKIMTSLAISRRTIFIITMILLLGLAAAGIAKIVNLSLSEESSLLPTVQPIESNYTEPKVGSTKRELVVDSAADLKELTAEQDTIIIETLNGDYIDPYYFTISENQNVKNLKIDGPISINWLRFLLRKFPAITTFIIDSDDLCPVDTKDLNGLYFKSVEHFGLRNLFLCEDIAWINKCHFPRIQSLEISNADLTEKNFQSIHTFLDKNRKSVREISEKNCFICESCTFMDIHFENNLDFQIFGTRKTPRFKY</sequence>
<protein>
    <submittedName>
        <fullName evidence="2">Uncharacterized protein</fullName>
    </submittedName>
</protein>
<dbReference type="EMBL" id="CAJVCH010009188">
    <property type="protein sequence ID" value="CAG7666203.1"/>
    <property type="molecule type" value="Genomic_DNA"/>
</dbReference>
<organism evidence="2 3">
    <name type="scientific">Allacma fusca</name>
    <dbReference type="NCBI Taxonomy" id="39272"/>
    <lineage>
        <taxon>Eukaryota</taxon>
        <taxon>Metazoa</taxon>
        <taxon>Ecdysozoa</taxon>
        <taxon>Arthropoda</taxon>
        <taxon>Hexapoda</taxon>
        <taxon>Collembola</taxon>
        <taxon>Symphypleona</taxon>
        <taxon>Sminthuridae</taxon>
        <taxon>Allacma</taxon>
    </lineage>
</organism>
<dbReference type="OrthoDB" id="8298626at2759"/>
<keyword evidence="1" id="KW-0812">Transmembrane</keyword>
<comment type="caution">
    <text evidence="2">The sequence shown here is derived from an EMBL/GenBank/DDBJ whole genome shotgun (WGS) entry which is preliminary data.</text>
</comment>
<evidence type="ECO:0000256" key="1">
    <source>
        <dbReference type="SAM" id="Phobius"/>
    </source>
</evidence>
<keyword evidence="1" id="KW-1133">Transmembrane helix</keyword>
<keyword evidence="1" id="KW-0472">Membrane</keyword>